<accession>A0ABU4X853</accession>
<dbReference type="RefSeq" id="WP_320315154.1">
    <property type="nucleotide sequence ID" value="NZ_JAVIIX010000001.1"/>
</dbReference>
<comment type="caution">
    <text evidence="1">The sequence shown here is derived from an EMBL/GenBank/DDBJ whole genome shotgun (WGS) entry which is preliminary data.</text>
</comment>
<reference evidence="1 2" key="1">
    <citation type="submission" date="2023-08" db="EMBL/GenBank/DDBJ databases">
        <title>Implementing the SeqCode for naming new Mesorhizobium species isolated from Vachellia karroo root nodules.</title>
        <authorList>
            <person name="Van Lill M."/>
        </authorList>
    </citation>
    <scope>NUCLEOTIDE SEQUENCE [LARGE SCALE GENOMIC DNA]</scope>
    <source>
        <strain evidence="1 2">VK23A</strain>
    </source>
</reference>
<evidence type="ECO:0000313" key="1">
    <source>
        <dbReference type="EMBL" id="MDX8470980.1"/>
    </source>
</evidence>
<evidence type="ECO:0000313" key="2">
    <source>
        <dbReference type="Proteomes" id="UP001271780"/>
    </source>
</evidence>
<proteinExistence type="predicted"/>
<dbReference type="EMBL" id="JAVIIZ010000001">
    <property type="protein sequence ID" value="MDX8470980.1"/>
    <property type="molecule type" value="Genomic_DNA"/>
</dbReference>
<dbReference type="Proteomes" id="UP001271780">
    <property type="component" value="Unassembled WGS sequence"/>
</dbReference>
<protein>
    <submittedName>
        <fullName evidence="1">Uncharacterized protein</fullName>
    </submittedName>
</protein>
<gene>
    <name evidence="1" type="ORF">RFM27_02695</name>
</gene>
<organism evidence="1 2">
    <name type="scientific">Mesorhizobium dulcispinae</name>
    <dbReference type="NCBI Taxonomy" id="3072316"/>
    <lineage>
        <taxon>Bacteria</taxon>
        <taxon>Pseudomonadati</taxon>
        <taxon>Pseudomonadota</taxon>
        <taxon>Alphaproteobacteria</taxon>
        <taxon>Hyphomicrobiales</taxon>
        <taxon>Phyllobacteriaceae</taxon>
        <taxon>Mesorhizobium</taxon>
    </lineage>
</organism>
<sequence>MREVAIQISAAGLSWAYIPDPISLDADNPVEGHFKLWPELLSGGPMPIDMAERQLTYQMVYRLAENADFVLLAFEPDADLRRVGIAEVALEAIWCGVQMVEPHPDRAAGIMRDHVQRVVETSPRPPGMG</sequence>
<keyword evidence="2" id="KW-1185">Reference proteome</keyword>
<name>A0ABU4X853_9HYPH</name>